<dbReference type="SUPFAM" id="SSF52058">
    <property type="entry name" value="L domain-like"/>
    <property type="match status" value="1"/>
</dbReference>
<dbReference type="InterPro" id="IPR043313">
    <property type="entry name" value="LRMDA"/>
</dbReference>
<dbReference type="InParanoid" id="W7X5H5"/>
<dbReference type="EMBL" id="GG662536">
    <property type="protein sequence ID" value="EWS72647.1"/>
    <property type="molecule type" value="Genomic_DNA"/>
</dbReference>
<protein>
    <submittedName>
        <fullName evidence="1">Cation channel family protein</fullName>
    </submittedName>
</protein>
<dbReference type="PROSITE" id="PS51450">
    <property type="entry name" value="LRR"/>
    <property type="match status" value="1"/>
</dbReference>
<dbReference type="InterPro" id="IPR032675">
    <property type="entry name" value="LRR_dom_sf"/>
</dbReference>
<accession>W7X5H5</accession>
<dbReference type="InterPro" id="IPR001611">
    <property type="entry name" value="Leu-rich_rpt"/>
</dbReference>
<dbReference type="PANTHER" id="PTHR46282">
    <property type="entry name" value="LEUCINE-RICH MELANOCYTE DIFFERENTIATION-ASSOCIATED PROTEIN"/>
    <property type="match status" value="1"/>
</dbReference>
<dbReference type="STRING" id="312017.W7X5H5"/>
<proteinExistence type="predicted"/>
<name>W7X5H5_TETTS</name>
<dbReference type="Proteomes" id="UP000009168">
    <property type="component" value="Unassembled WGS sequence"/>
</dbReference>
<dbReference type="AlphaFoldDB" id="W7X5H5"/>
<dbReference type="RefSeq" id="XP_012654815.1">
    <property type="nucleotide sequence ID" value="XM_012799361.1"/>
</dbReference>
<reference evidence="2" key="1">
    <citation type="journal article" date="2006" name="PLoS Biol.">
        <title>Macronuclear genome sequence of the ciliate Tetrahymena thermophila, a model eukaryote.</title>
        <authorList>
            <person name="Eisen J.A."/>
            <person name="Coyne R.S."/>
            <person name="Wu M."/>
            <person name="Wu D."/>
            <person name="Thiagarajan M."/>
            <person name="Wortman J.R."/>
            <person name="Badger J.H."/>
            <person name="Ren Q."/>
            <person name="Amedeo P."/>
            <person name="Jones K.M."/>
            <person name="Tallon L.J."/>
            <person name="Delcher A.L."/>
            <person name="Salzberg S.L."/>
            <person name="Silva J.C."/>
            <person name="Haas B.J."/>
            <person name="Majoros W.H."/>
            <person name="Farzad M."/>
            <person name="Carlton J.M."/>
            <person name="Smith R.K. Jr."/>
            <person name="Garg J."/>
            <person name="Pearlman R.E."/>
            <person name="Karrer K.M."/>
            <person name="Sun L."/>
            <person name="Manning G."/>
            <person name="Elde N.C."/>
            <person name="Turkewitz A.P."/>
            <person name="Asai D.J."/>
            <person name="Wilkes D.E."/>
            <person name="Wang Y."/>
            <person name="Cai H."/>
            <person name="Collins K."/>
            <person name="Stewart B.A."/>
            <person name="Lee S.R."/>
            <person name="Wilamowska K."/>
            <person name="Weinberg Z."/>
            <person name="Ruzzo W.L."/>
            <person name="Wloga D."/>
            <person name="Gaertig J."/>
            <person name="Frankel J."/>
            <person name="Tsao C.-C."/>
            <person name="Gorovsky M.A."/>
            <person name="Keeling P.J."/>
            <person name="Waller R.F."/>
            <person name="Patron N.J."/>
            <person name="Cherry J.M."/>
            <person name="Stover N.A."/>
            <person name="Krieger C.J."/>
            <person name="del Toro C."/>
            <person name="Ryder H.F."/>
            <person name="Williamson S.C."/>
            <person name="Barbeau R.A."/>
            <person name="Hamilton E.P."/>
            <person name="Orias E."/>
        </authorList>
    </citation>
    <scope>NUCLEOTIDE SEQUENCE [LARGE SCALE GENOMIC DNA]</scope>
    <source>
        <strain evidence="2">SB210</strain>
    </source>
</reference>
<dbReference type="GeneID" id="24438872"/>
<dbReference type="OrthoDB" id="10251250at2759"/>
<dbReference type="PANTHER" id="PTHR46282:SF1">
    <property type="entry name" value="LEUCINE-RICH REPEAT-CONTAINING PROTEIN 72-LIKE"/>
    <property type="match status" value="1"/>
</dbReference>
<evidence type="ECO:0000313" key="2">
    <source>
        <dbReference type="Proteomes" id="UP000009168"/>
    </source>
</evidence>
<gene>
    <name evidence="1" type="ORF">TTHERM_000420396</name>
</gene>
<dbReference type="KEGG" id="tet:TTHERM_000420396"/>
<organism evidence="1 2">
    <name type="scientific">Tetrahymena thermophila (strain SB210)</name>
    <dbReference type="NCBI Taxonomy" id="312017"/>
    <lineage>
        <taxon>Eukaryota</taxon>
        <taxon>Sar</taxon>
        <taxon>Alveolata</taxon>
        <taxon>Ciliophora</taxon>
        <taxon>Intramacronucleata</taxon>
        <taxon>Oligohymenophorea</taxon>
        <taxon>Hymenostomatida</taxon>
        <taxon>Tetrahymenina</taxon>
        <taxon>Tetrahymenidae</taxon>
        <taxon>Tetrahymena</taxon>
    </lineage>
</organism>
<sequence>MTEQKGIIDLSNKKLNSINEIFIKDKTQIYHLDLSYNNLKRVNGLESFTNLKTLIIDHNQYSSLIHFPVLQNLDTFSAIANQFNDLNEFLILCVSKFPKLTNLSIQKNPMVPSLINAKEYFSYRSKVLQERPEIQILDSMPLEPVDMTIFDNIPQQSEQEEEPKTIQKARLILPDSNGIVECDPRYAIDKKKKFSSRSEGNRFLKNKDL</sequence>
<evidence type="ECO:0000313" key="1">
    <source>
        <dbReference type="EMBL" id="EWS72647.1"/>
    </source>
</evidence>
<dbReference type="Gene3D" id="3.80.10.10">
    <property type="entry name" value="Ribonuclease Inhibitor"/>
    <property type="match status" value="1"/>
</dbReference>
<keyword evidence="2" id="KW-1185">Reference proteome</keyword>